<evidence type="ECO:0000256" key="1">
    <source>
        <dbReference type="SAM" id="Phobius"/>
    </source>
</evidence>
<dbReference type="Proteomes" id="UP000807504">
    <property type="component" value="Unassembled WGS sequence"/>
</dbReference>
<keyword evidence="1" id="KW-1133">Transmembrane helix</keyword>
<feature type="chain" id="PRO_5035802269" evidence="2">
    <location>
        <begin position="19"/>
        <end position="256"/>
    </location>
</feature>
<protein>
    <submittedName>
        <fullName evidence="3">Uncharacterized protein</fullName>
    </submittedName>
</protein>
<evidence type="ECO:0000256" key="2">
    <source>
        <dbReference type="SAM" id="SignalP"/>
    </source>
</evidence>
<keyword evidence="2" id="KW-0732">Signal</keyword>
<comment type="caution">
    <text evidence="3">The sequence shown here is derived from an EMBL/GenBank/DDBJ whole genome shotgun (WGS) entry which is preliminary data.</text>
</comment>
<keyword evidence="1" id="KW-0812">Transmembrane</keyword>
<proteinExistence type="predicted"/>
<reference evidence="3" key="1">
    <citation type="journal article" date="2020" name="bioRxiv">
        <title>Chromosome-level reference genome of the European wasp spider Argiope bruennichi: a resource for studies on range expansion and evolutionary adaptation.</title>
        <authorList>
            <person name="Sheffer M.M."/>
            <person name="Hoppe A."/>
            <person name="Krehenwinkel H."/>
            <person name="Uhl G."/>
            <person name="Kuss A.W."/>
            <person name="Jensen L."/>
            <person name="Jensen C."/>
            <person name="Gillespie R.G."/>
            <person name="Hoff K.J."/>
            <person name="Prost S."/>
        </authorList>
    </citation>
    <scope>NUCLEOTIDE SEQUENCE</scope>
</reference>
<feature type="transmembrane region" description="Helical" evidence="1">
    <location>
        <begin position="68"/>
        <end position="87"/>
    </location>
</feature>
<name>A0A8T0E9X2_ARGBR</name>
<organism evidence="3 4">
    <name type="scientific">Argiope bruennichi</name>
    <name type="common">Wasp spider</name>
    <name type="synonym">Aranea bruennichi</name>
    <dbReference type="NCBI Taxonomy" id="94029"/>
    <lineage>
        <taxon>Eukaryota</taxon>
        <taxon>Metazoa</taxon>
        <taxon>Ecdysozoa</taxon>
        <taxon>Arthropoda</taxon>
        <taxon>Chelicerata</taxon>
        <taxon>Arachnida</taxon>
        <taxon>Araneae</taxon>
        <taxon>Araneomorphae</taxon>
        <taxon>Entelegynae</taxon>
        <taxon>Araneoidea</taxon>
        <taxon>Araneidae</taxon>
        <taxon>Argiope</taxon>
    </lineage>
</organism>
<reference evidence="3" key="2">
    <citation type="submission" date="2020-06" db="EMBL/GenBank/DDBJ databases">
        <authorList>
            <person name="Sheffer M."/>
        </authorList>
    </citation>
    <scope>NUCLEOTIDE SEQUENCE</scope>
</reference>
<keyword evidence="4" id="KW-1185">Reference proteome</keyword>
<evidence type="ECO:0000313" key="4">
    <source>
        <dbReference type="Proteomes" id="UP000807504"/>
    </source>
</evidence>
<gene>
    <name evidence="3" type="ORF">HNY73_017513</name>
</gene>
<sequence>MALKVLALAAMAVTLVQAEISEGGIIQARGMDEGPWSMMNQQPEVLIVKEKGGAAAHGGTMGMSMKDLTPIICLLAPLLLAAIMIPAKMTMMMNNMMGNGLGGMFPMLPMIPMFPNGMLPMLPNGMLPGLPGLPGVPMSALLTGGSSSLQLPIFKEGIVSKEFTGKEFVGGKNLNDTMDRYDDCKKKESCQKGPLKLLLSGKEALLKRRLQTSEDHLREASDWSSRVWSDNKNKKSLANEILRLIERIEKALQEYE</sequence>
<keyword evidence="1" id="KW-0472">Membrane</keyword>
<accession>A0A8T0E9X2</accession>
<dbReference type="EMBL" id="JABXBU010002228">
    <property type="protein sequence ID" value="KAF8769922.1"/>
    <property type="molecule type" value="Genomic_DNA"/>
</dbReference>
<dbReference type="AlphaFoldDB" id="A0A8T0E9X2"/>
<feature type="signal peptide" evidence="2">
    <location>
        <begin position="1"/>
        <end position="18"/>
    </location>
</feature>
<evidence type="ECO:0000313" key="3">
    <source>
        <dbReference type="EMBL" id="KAF8769922.1"/>
    </source>
</evidence>